<dbReference type="Gene3D" id="3.30.300.210">
    <property type="entry name" value="Nutrient germinant receptor protein C, domain 3"/>
    <property type="match status" value="1"/>
</dbReference>
<evidence type="ECO:0000256" key="3">
    <source>
        <dbReference type="ARBA" id="ARBA00022544"/>
    </source>
</evidence>
<accession>A0ABP3K3U2</accession>
<dbReference type="EMBL" id="BAAACZ010000029">
    <property type="protein sequence ID" value="GAA0470904.1"/>
    <property type="molecule type" value="Genomic_DNA"/>
</dbReference>
<comment type="similarity">
    <text evidence="2">Belongs to the GerABKC lipoprotein family.</text>
</comment>
<evidence type="ECO:0000313" key="11">
    <source>
        <dbReference type="Proteomes" id="UP001500740"/>
    </source>
</evidence>
<evidence type="ECO:0000313" key="10">
    <source>
        <dbReference type="EMBL" id="GAA0470904.1"/>
    </source>
</evidence>
<dbReference type="InterPro" id="IPR046953">
    <property type="entry name" value="Spore_GerAC-like_C"/>
</dbReference>
<dbReference type="Pfam" id="PF05504">
    <property type="entry name" value="Spore_GerAC"/>
    <property type="match status" value="1"/>
</dbReference>
<dbReference type="Pfam" id="PF25198">
    <property type="entry name" value="Spore_GerAC_N"/>
    <property type="match status" value="1"/>
</dbReference>
<protein>
    <submittedName>
        <fullName evidence="10">Spore germination protein GerSC</fullName>
    </submittedName>
</protein>
<dbReference type="InterPro" id="IPR038501">
    <property type="entry name" value="Spore_GerAC_C_sf"/>
</dbReference>
<keyword evidence="6" id="KW-0564">Palmitate</keyword>
<evidence type="ECO:0000256" key="1">
    <source>
        <dbReference type="ARBA" id="ARBA00004635"/>
    </source>
</evidence>
<keyword evidence="11" id="KW-1185">Reference proteome</keyword>
<dbReference type="InterPro" id="IPR008844">
    <property type="entry name" value="Spore_GerAC-like"/>
</dbReference>
<evidence type="ECO:0000259" key="9">
    <source>
        <dbReference type="Pfam" id="PF25198"/>
    </source>
</evidence>
<dbReference type="Proteomes" id="UP001500740">
    <property type="component" value="Unassembled WGS sequence"/>
</dbReference>
<evidence type="ECO:0000256" key="7">
    <source>
        <dbReference type="ARBA" id="ARBA00023288"/>
    </source>
</evidence>
<name>A0ABP3K3U2_9BACI</name>
<evidence type="ECO:0000259" key="8">
    <source>
        <dbReference type="Pfam" id="PF05504"/>
    </source>
</evidence>
<dbReference type="PANTHER" id="PTHR35789:SF1">
    <property type="entry name" value="SPORE GERMINATION PROTEIN B3"/>
    <property type="match status" value="1"/>
</dbReference>
<dbReference type="PANTHER" id="PTHR35789">
    <property type="entry name" value="SPORE GERMINATION PROTEIN B3"/>
    <property type="match status" value="1"/>
</dbReference>
<keyword evidence="3" id="KW-0309">Germination</keyword>
<evidence type="ECO:0000256" key="2">
    <source>
        <dbReference type="ARBA" id="ARBA00007886"/>
    </source>
</evidence>
<dbReference type="InterPro" id="IPR057336">
    <property type="entry name" value="GerAC_N"/>
</dbReference>
<keyword evidence="5" id="KW-0472">Membrane</keyword>
<keyword evidence="7" id="KW-0449">Lipoprotein</keyword>
<evidence type="ECO:0000256" key="5">
    <source>
        <dbReference type="ARBA" id="ARBA00023136"/>
    </source>
</evidence>
<comment type="subcellular location">
    <subcellularLocation>
        <location evidence="1">Membrane</location>
        <topology evidence="1">Lipid-anchor</topology>
    </subcellularLocation>
</comment>
<keyword evidence="4" id="KW-0732">Signal</keyword>
<gene>
    <name evidence="10" type="primary">gerSC</name>
    <name evidence="10" type="ORF">GCM10008935_28540</name>
</gene>
<comment type="caution">
    <text evidence="10">The sequence shown here is derived from an EMBL/GenBank/DDBJ whole genome shotgun (WGS) entry which is preliminary data.</text>
</comment>
<reference evidence="11" key="1">
    <citation type="journal article" date="2019" name="Int. J. Syst. Evol. Microbiol.">
        <title>The Global Catalogue of Microorganisms (GCM) 10K type strain sequencing project: providing services to taxonomists for standard genome sequencing and annotation.</title>
        <authorList>
            <consortium name="The Broad Institute Genomics Platform"/>
            <consortium name="The Broad Institute Genome Sequencing Center for Infectious Disease"/>
            <person name="Wu L."/>
            <person name="Ma J."/>
        </authorList>
    </citation>
    <scope>NUCLEOTIDE SEQUENCE [LARGE SCALE GENOMIC DNA]</scope>
    <source>
        <strain evidence="11">JCM 14193</strain>
    </source>
</reference>
<evidence type="ECO:0000256" key="6">
    <source>
        <dbReference type="ARBA" id="ARBA00023139"/>
    </source>
</evidence>
<evidence type="ECO:0000256" key="4">
    <source>
        <dbReference type="ARBA" id="ARBA00022729"/>
    </source>
</evidence>
<sequence length="368" mass="41966">MTLLSSCVDERIIEELGIVTVYGFDYSDSADQIDGTTVLYQFNPDITDASQIIHSTGNTFDGIRDNANKQSGYKIVNGQLQNVIFGPNMSENGIFPYLDSIERNTAVSVMLYVALSDEPTRNLLSASNYEEAPNIGIYLQRLIETAVRDERIVSSTFHEFMRSYFQVGKDPVVPILSEEDNKVRVNGIGALQDDVLVGEYTMEEAFYVRLLTDRFDSGRVELALGLEQFEGFISEHANREQEEEQMFLTIDQITSDTTIDLKDKDAINFMVEISMDARVIELSQRINLDNPEAIKLIQEAVEKKLESNLKEVVKKSKEMNTDVFGFGVEYDNRTRDEELTKKQWRDLFPTVEVDYQIDLEIKRFGTVQ</sequence>
<dbReference type="NCBIfam" id="TIGR02887">
    <property type="entry name" value="spore_ger_x_C"/>
    <property type="match status" value="1"/>
</dbReference>
<feature type="domain" description="Spore germination protein N-terminal" evidence="9">
    <location>
        <begin position="9"/>
        <end position="177"/>
    </location>
</feature>
<organism evidence="10 11">
    <name type="scientific">Alkalibacillus silvisoli</name>
    <dbReference type="NCBI Taxonomy" id="392823"/>
    <lineage>
        <taxon>Bacteria</taxon>
        <taxon>Bacillati</taxon>
        <taxon>Bacillota</taxon>
        <taxon>Bacilli</taxon>
        <taxon>Bacillales</taxon>
        <taxon>Bacillaceae</taxon>
        <taxon>Alkalibacillus</taxon>
    </lineage>
</organism>
<feature type="domain" description="Spore germination GerAC-like C-terminal" evidence="8">
    <location>
        <begin position="186"/>
        <end position="365"/>
    </location>
</feature>
<proteinExistence type="inferred from homology"/>